<accession>A0AAV5GQ38</accession>
<evidence type="ECO:0000256" key="1">
    <source>
        <dbReference type="SAM" id="MobiDB-lite"/>
    </source>
</evidence>
<dbReference type="Proteomes" id="UP001342314">
    <property type="component" value="Unassembled WGS sequence"/>
</dbReference>
<dbReference type="InterPro" id="IPR053001">
    <property type="entry name" value="MNNG_permease-like"/>
</dbReference>
<feature type="transmembrane region" description="Helical" evidence="2">
    <location>
        <begin position="308"/>
        <end position="326"/>
    </location>
</feature>
<evidence type="ECO:0000313" key="4">
    <source>
        <dbReference type="EMBL" id="GJN94506.1"/>
    </source>
</evidence>
<feature type="transmembrane region" description="Helical" evidence="2">
    <location>
        <begin position="395"/>
        <end position="413"/>
    </location>
</feature>
<keyword evidence="2" id="KW-1133">Transmembrane helix</keyword>
<comment type="caution">
    <text evidence="4">The sequence shown here is derived from an EMBL/GenBank/DDBJ whole genome shotgun (WGS) entry which is preliminary data.</text>
</comment>
<evidence type="ECO:0000256" key="2">
    <source>
        <dbReference type="SAM" id="Phobius"/>
    </source>
</evidence>
<feature type="transmembrane region" description="Helical" evidence="2">
    <location>
        <begin position="36"/>
        <end position="55"/>
    </location>
</feature>
<sequence length="449" mass="48613">MSASTAVRTDDGKKGDAPIHASAPAPKLAHLALKKLTIAAALLIVVFFGAALWLYGSLWHNATRTHNLGVAVVDFDGASVGSALLAAVQTLNGRPNAPTFHVLDPSSISQDEVLDKVFDGTYWGAIVATAAATDRFEGALASDAAAQSYNASQALLYAGLEVRYATAWSGFVLPSLQQVIQTTNGIFRQQEVAPLLASETAYSGAAIDVMLNPVSSTYANLTPFPQGTKAVLNTVGMVFPFLYQFFFILMLNGLFLALGVYKGMSLRRHVKYRLAIGTIWTILTSLTIVAWALMFSENFRSTLPAKNFFALWTVVWVFCMIILDTFDTLTTWIPPQFVPYCTIVIIMTSITAVIMPIELSNDFFRISYAFPSHATWSIMITCLGNGAVNTLKRDAPILMAWLIVGKLAVFFSLRRRAQQGVALAEVKNSPPKAPEQADGDNVLVGKVGV</sequence>
<dbReference type="InterPro" id="IPR022703">
    <property type="entry name" value="DUF3533"/>
</dbReference>
<keyword evidence="5" id="KW-1185">Reference proteome</keyword>
<dbReference type="EMBL" id="BQKY01000017">
    <property type="protein sequence ID" value="GJN94506.1"/>
    <property type="molecule type" value="Genomic_DNA"/>
</dbReference>
<evidence type="ECO:0000259" key="3">
    <source>
        <dbReference type="Pfam" id="PF12051"/>
    </source>
</evidence>
<feature type="transmembrane region" description="Helical" evidence="2">
    <location>
        <begin position="241"/>
        <end position="261"/>
    </location>
</feature>
<reference evidence="4 5" key="1">
    <citation type="submission" date="2021-12" db="EMBL/GenBank/DDBJ databases">
        <title>High titer production of polyol ester of fatty acids by Rhodotorula paludigena BS15 towards product separation-free biomass refinery.</title>
        <authorList>
            <person name="Mano J."/>
            <person name="Ono H."/>
            <person name="Tanaka T."/>
            <person name="Naito K."/>
            <person name="Sushida H."/>
            <person name="Ike M."/>
            <person name="Tokuyasu K."/>
            <person name="Kitaoka M."/>
        </authorList>
    </citation>
    <scope>NUCLEOTIDE SEQUENCE [LARGE SCALE GENOMIC DNA]</scope>
    <source>
        <strain evidence="4 5">BS15</strain>
    </source>
</reference>
<keyword evidence="2" id="KW-0812">Transmembrane</keyword>
<organism evidence="4 5">
    <name type="scientific">Rhodotorula paludigena</name>
    <dbReference type="NCBI Taxonomy" id="86838"/>
    <lineage>
        <taxon>Eukaryota</taxon>
        <taxon>Fungi</taxon>
        <taxon>Dikarya</taxon>
        <taxon>Basidiomycota</taxon>
        <taxon>Pucciniomycotina</taxon>
        <taxon>Microbotryomycetes</taxon>
        <taxon>Sporidiobolales</taxon>
        <taxon>Sporidiobolaceae</taxon>
        <taxon>Rhodotorula</taxon>
    </lineage>
</organism>
<protein>
    <recommendedName>
        <fullName evidence="3">DUF3533 domain-containing protein</fullName>
    </recommendedName>
</protein>
<dbReference type="PANTHER" id="PTHR34814">
    <property type="entry name" value="NITROSOGUANIDINE RESISTANCE PROTEIN SNG1"/>
    <property type="match status" value="1"/>
</dbReference>
<gene>
    <name evidence="4" type="ORF">Rhopal_007588-T1</name>
</gene>
<feature type="domain" description="DUF3533" evidence="3">
    <location>
        <begin position="42"/>
        <end position="404"/>
    </location>
</feature>
<dbReference type="Pfam" id="PF12051">
    <property type="entry name" value="DUF3533"/>
    <property type="match status" value="1"/>
</dbReference>
<name>A0AAV5GQ38_9BASI</name>
<dbReference type="GO" id="GO:0016020">
    <property type="term" value="C:membrane"/>
    <property type="evidence" value="ECO:0007669"/>
    <property type="project" value="TreeGrafter"/>
</dbReference>
<feature type="transmembrane region" description="Helical" evidence="2">
    <location>
        <begin position="273"/>
        <end position="296"/>
    </location>
</feature>
<evidence type="ECO:0000313" key="5">
    <source>
        <dbReference type="Proteomes" id="UP001342314"/>
    </source>
</evidence>
<keyword evidence="2" id="KW-0472">Membrane</keyword>
<dbReference type="AlphaFoldDB" id="A0AAV5GQ38"/>
<feature type="region of interest" description="Disordered" evidence="1">
    <location>
        <begin position="428"/>
        <end position="449"/>
    </location>
</feature>
<feature type="transmembrane region" description="Helical" evidence="2">
    <location>
        <begin position="338"/>
        <end position="357"/>
    </location>
</feature>
<dbReference type="PANTHER" id="PTHR34814:SF2">
    <property type="entry name" value="DUF3533 DOMAIN-CONTAINING PROTEIN"/>
    <property type="match status" value="1"/>
</dbReference>
<proteinExistence type="predicted"/>